<dbReference type="InterPro" id="IPR003495">
    <property type="entry name" value="CobW/HypB/UreG_nucleotide-bd"/>
</dbReference>
<evidence type="ECO:0000259" key="1">
    <source>
        <dbReference type="Pfam" id="PF02492"/>
    </source>
</evidence>
<name>A0ABM8ZM94_9VIBR</name>
<accession>A0ABM8ZM94</accession>
<organism evidence="2 3">
    <name type="scientific">Vibrio hippocampi</name>
    <dbReference type="NCBI Taxonomy" id="654686"/>
    <lineage>
        <taxon>Bacteria</taxon>
        <taxon>Pseudomonadati</taxon>
        <taxon>Pseudomonadota</taxon>
        <taxon>Gammaproteobacteria</taxon>
        <taxon>Vibrionales</taxon>
        <taxon>Vibrionaceae</taxon>
        <taxon>Vibrio</taxon>
    </lineage>
</organism>
<dbReference type="SUPFAM" id="SSF52540">
    <property type="entry name" value="P-loop containing nucleoside triphosphate hydrolases"/>
    <property type="match status" value="1"/>
</dbReference>
<dbReference type="PANTHER" id="PTHR13748:SF46">
    <property type="entry name" value="ZINC CHAPERONE YEIR"/>
    <property type="match status" value="1"/>
</dbReference>
<keyword evidence="3" id="KW-1185">Reference proteome</keyword>
<gene>
    <name evidence="2" type="primary">yeiR</name>
    <name evidence="2" type="ORF">VHP8226_03412</name>
</gene>
<evidence type="ECO:0000313" key="3">
    <source>
        <dbReference type="Proteomes" id="UP000838160"/>
    </source>
</evidence>
<evidence type="ECO:0000313" key="2">
    <source>
        <dbReference type="EMBL" id="CAH0529657.1"/>
    </source>
</evidence>
<protein>
    <submittedName>
        <fullName evidence="2">Zinc-binding GTPase YeiR</fullName>
        <ecNumber evidence="2">3.6.-.-</ecNumber>
    </submittedName>
</protein>
<dbReference type="Pfam" id="PF02492">
    <property type="entry name" value="cobW"/>
    <property type="match status" value="1"/>
</dbReference>
<dbReference type="GO" id="GO:0016787">
    <property type="term" value="F:hydrolase activity"/>
    <property type="evidence" value="ECO:0007669"/>
    <property type="project" value="UniProtKB-KW"/>
</dbReference>
<dbReference type="InterPro" id="IPR027417">
    <property type="entry name" value="P-loop_NTPase"/>
</dbReference>
<dbReference type="InterPro" id="IPR051316">
    <property type="entry name" value="Zinc-reg_GTPase_activator"/>
</dbReference>
<proteinExistence type="predicted"/>
<dbReference type="CDD" id="cd03112">
    <property type="entry name" value="CobW-like"/>
    <property type="match status" value="1"/>
</dbReference>
<reference evidence="2" key="1">
    <citation type="submission" date="2021-12" db="EMBL/GenBank/DDBJ databases">
        <authorList>
            <person name="Rodrigo-Torres L."/>
            <person name="Arahal R. D."/>
            <person name="Lucena T."/>
        </authorList>
    </citation>
    <scope>NUCLEOTIDE SEQUENCE</scope>
    <source>
        <strain evidence="2">CECT 8226</strain>
    </source>
</reference>
<dbReference type="Gene3D" id="3.40.50.300">
    <property type="entry name" value="P-loop containing nucleotide triphosphate hydrolases"/>
    <property type="match status" value="1"/>
</dbReference>
<dbReference type="EC" id="3.6.-.-" evidence="2"/>
<dbReference type="EMBL" id="CAKLCM010000003">
    <property type="protein sequence ID" value="CAH0529657.1"/>
    <property type="molecule type" value="Genomic_DNA"/>
</dbReference>
<dbReference type="Proteomes" id="UP000838160">
    <property type="component" value="Unassembled WGS sequence"/>
</dbReference>
<feature type="domain" description="CobW/HypB/UreG nucleotide-binding" evidence="1">
    <location>
        <begin position="34"/>
        <end position="207"/>
    </location>
</feature>
<dbReference type="PANTHER" id="PTHR13748">
    <property type="entry name" value="COBW-RELATED"/>
    <property type="match status" value="1"/>
</dbReference>
<keyword evidence="2" id="KW-0378">Hydrolase</keyword>
<sequence length="359" mass="39962">MVQERATHYDILALCRYTKALSYQRIRAMSSKVPTNIITGFLGTGKTTTILNLLKTKPDNEKWAVLVNEFGEIGIDGAMMAEGGALIKEVPGGCMCCAAGVPTSVAINALLRQRPDRLIIEPTGLGHPKQILKTLTSEQYQPYVELFATIALMDPRHLSDEKYTTNSNFNDQLAVAEVVIGNKVDVCSAEDIDAFNDWVTEQHPAKIFHKLVKNGELPIELLDIEPRTQAQAEAHGHAHSHTHDHDDLDPVFELAPEQSYVRKENKGQGHYSCGWIIGSEYLFDFDQLFSMLTALTAERVKAVMNTDKGCYAFNVVNGVVSVNEMSLENFESRIEVIDSQLLPWDQLEQVLLKLCGLDN</sequence>
<comment type="caution">
    <text evidence="2">The sequence shown here is derived from an EMBL/GenBank/DDBJ whole genome shotgun (WGS) entry which is preliminary data.</text>
</comment>